<protein>
    <recommendedName>
        <fullName evidence="5">Retrotransposon gag domain-containing protein</fullName>
    </recommendedName>
</protein>
<organism evidence="3 4">
    <name type="scientific">Cannabis sativa</name>
    <name type="common">Hemp</name>
    <name type="synonym">Marijuana</name>
    <dbReference type="NCBI Taxonomy" id="3483"/>
    <lineage>
        <taxon>Eukaryota</taxon>
        <taxon>Viridiplantae</taxon>
        <taxon>Streptophyta</taxon>
        <taxon>Embryophyta</taxon>
        <taxon>Tracheophyta</taxon>
        <taxon>Spermatophyta</taxon>
        <taxon>Magnoliopsida</taxon>
        <taxon>eudicotyledons</taxon>
        <taxon>Gunneridae</taxon>
        <taxon>Pentapetalae</taxon>
        <taxon>rosids</taxon>
        <taxon>fabids</taxon>
        <taxon>Rosales</taxon>
        <taxon>Cannabaceae</taxon>
        <taxon>Cannabis</taxon>
    </lineage>
</organism>
<dbReference type="PANTHER" id="PTHR33223">
    <property type="entry name" value="CCHC-TYPE DOMAIN-CONTAINING PROTEIN"/>
    <property type="match status" value="1"/>
</dbReference>
<evidence type="ECO:0000256" key="1">
    <source>
        <dbReference type="SAM" id="Coils"/>
    </source>
</evidence>
<evidence type="ECO:0000313" key="4">
    <source>
        <dbReference type="Proteomes" id="UP000596661"/>
    </source>
</evidence>
<dbReference type="OMA" id="REDTNTE"/>
<dbReference type="Gramene" id="evm.model.06.1447">
    <property type="protein sequence ID" value="cds.evm.model.06.1447"/>
    <property type="gene ID" value="evm.TU.06.1447"/>
</dbReference>
<sequence length="289" mass="32314">MANLEEGEIDIQAQIATVMSQMRKTNERLRTLQEENTTFQEENTLLKSKVEILQSIQRSTTESQSRFCVPIPSMQSIDSTPTTNLGQRPVVTGTPPNKTTHQQSTTMTTGADGSLLGGSTLTHGPSLDKSRLSANPSKYFEEMIKQMVAWKLEGMEAMIHRIPGVPAPIKKSLPSSFADSLCMDAIALVEMQKMFIFPLMKIYDGISDLNDDIASYKQRMFTIPIPRELREAYMCKGFGSSLVGPALQWYTNLPNNSISSFAQLIDIIVEQFASNGKLEKLYDNLYRIK</sequence>
<accession>A0A803PUJ0</accession>
<dbReference type="PANTHER" id="PTHR33223:SF9">
    <property type="entry name" value="RETROTRANSPOSON GAG DOMAIN-CONTAINING PROTEIN"/>
    <property type="match status" value="1"/>
</dbReference>
<dbReference type="Proteomes" id="UP000596661">
    <property type="component" value="Chromosome 6"/>
</dbReference>
<keyword evidence="1" id="KW-0175">Coiled coil</keyword>
<feature type="compositionally biased region" description="Low complexity" evidence="2">
    <location>
        <begin position="99"/>
        <end position="125"/>
    </location>
</feature>
<proteinExistence type="predicted"/>
<evidence type="ECO:0000256" key="2">
    <source>
        <dbReference type="SAM" id="MobiDB-lite"/>
    </source>
</evidence>
<keyword evidence="4" id="KW-1185">Reference proteome</keyword>
<dbReference type="EnsemblPlants" id="evm.model.06.1447">
    <property type="protein sequence ID" value="cds.evm.model.06.1447"/>
    <property type="gene ID" value="evm.TU.06.1447"/>
</dbReference>
<dbReference type="AlphaFoldDB" id="A0A803PUJ0"/>
<evidence type="ECO:0000313" key="3">
    <source>
        <dbReference type="EnsemblPlants" id="cds.evm.model.06.1447"/>
    </source>
</evidence>
<feature type="region of interest" description="Disordered" evidence="2">
    <location>
        <begin position="72"/>
        <end position="129"/>
    </location>
</feature>
<feature type="compositionally biased region" description="Polar residues" evidence="2">
    <location>
        <begin position="73"/>
        <end position="86"/>
    </location>
</feature>
<dbReference type="EMBL" id="UZAU01000607">
    <property type="status" value="NOT_ANNOTATED_CDS"/>
    <property type="molecule type" value="Genomic_DNA"/>
</dbReference>
<name>A0A803PUJ0_CANSA</name>
<reference evidence="3" key="2">
    <citation type="submission" date="2021-03" db="UniProtKB">
        <authorList>
            <consortium name="EnsemblPlants"/>
        </authorList>
    </citation>
    <scope>IDENTIFICATION</scope>
</reference>
<reference evidence="3" key="1">
    <citation type="submission" date="2018-11" db="EMBL/GenBank/DDBJ databases">
        <authorList>
            <person name="Grassa J C."/>
        </authorList>
    </citation>
    <scope>NUCLEOTIDE SEQUENCE [LARGE SCALE GENOMIC DNA]</scope>
</reference>
<feature type="coiled-coil region" evidence="1">
    <location>
        <begin position="15"/>
        <end position="49"/>
    </location>
</feature>
<evidence type="ECO:0008006" key="5">
    <source>
        <dbReference type="Google" id="ProtNLM"/>
    </source>
</evidence>